<evidence type="ECO:0000256" key="1">
    <source>
        <dbReference type="ARBA" id="ARBA00004123"/>
    </source>
</evidence>
<feature type="region of interest" description="Disordered" evidence="6">
    <location>
        <begin position="351"/>
        <end position="374"/>
    </location>
</feature>
<feature type="compositionally biased region" description="Basic and acidic residues" evidence="6">
    <location>
        <begin position="1"/>
        <end position="11"/>
    </location>
</feature>
<dbReference type="OrthoDB" id="1928965at2759"/>
<dbReference type="EMBL" id="OOIL02001679">
    <property type="protein sequence ID" value="VFQ77564.1"/>
    <property type="molecule type" value="Genomic_DNA"/>
</dbReference>
<accession>A0A484LMP0</accession>
<feature type="compositionally biased region" description="Low complexity" evidence="6">
    <location>
        <begin position="310"/>
        <end position="331"/>
    </location>
</feature>
<evidence type="ECO:0000313" key="8">
    <source>
        <dbReference type="EMBL" id="VFQ77564.1"/>
    </source>
</evidence>
<name>A0A484LMP0_9ASTE</name>
<keyword evidence="4" id="KW-0804">Transcription</keyword>
<keyword evidence="2" id="KW-0805">Transcription regulation</keyword>
<keyword evidence="3" id="KW-0238">DNA-binding</keyword>
<organism evidence="8 9">
    <name type="scientific">Cuscuta campestris</name>
    <dbReference type="NCBI Taxonomy" id="132261"/>
    <lineage>
        <taxon>Eukaryota</taxon>
        <taxon>Viridiplantae</taxon>
        <taxon>Streptophyta</taxon>
        <taxon>Embryophyta</taxon>
        <taxon>Tracheophyta</taxon>
        <taxon>Spermatophyta</taxon>
        <taxon>Magnoliopsida</taxon>
        <taxon>eudicotyledons</taxon>
        <taxon>Gunneridae</taxon>
        <taxon>Pentapetalae</taxon>
        <taxon>asterids</taxon>
        <taxon>lamiids</taxon>
        <taxon>Solanales</taxon>
        <taxon>Convolvulaceae</taxon>
        <taxon>Cuscuteae</taxon>
        <taxon>Cuscuta</taxon>
        <taxon>Cuscuta subgen. Grammica</taxon>
        <taxon>Cuscuta sect. Cleistogrammica</taxon>
    </lineage>
</organism>
<protein>
    <recommendedName>
        <fullName evidence="7">TCP domain-containing protein</fullName>
    </recommendedName>
</protein>
<feature type="compositionally biased region" description="Acidic residues" evidence="6">
    <location>
        <begin position="12"/>
        <end position="21"/>
    </location>
</feature>
<evidence type="ECO:0000256" key="6">
    <source>
        <dbReference type="SAM" id="MobiDB-lite"/>
    </source>
</evidence>
<evidence type="ECO:0000259" key="7">
    <source>
        <dbReference type="PROSITE" id="PS51369"/>
    </source>
</evidence>
<keyword evidence="5" id="KW-0539">Nucleus</keyword>
<dbReference type="Pfam" id="PF03634">
    <property type="entry name" value="TCP"/>
    <property type="match status" value="1"/>
</dbReference>
<dbReference type="PROSITE" id="PS51369">
    <property type="entry name" value="TCP"/>
    <property type="match status" value="1"/>
</dbReference>
<feature type="region of interest" description="Disordered" evidence="6">
    <location>
        <begin position="269"/>
        <end position="332"/>
    </location>
</feature>
<dbReference type="Proteomes" id="UP000595140">
    <property type="component" value="Unassembled WGS sequence"/>
</dbReference>
<feature type="domain" description="TCP" evidence="7">
    <location>
        <begin position="85"/>
        <end position="139"/>
    </location>
</feature>
<reference evidence="8 9" key="1">
    <citation type="submission" date="2018-04" db="EMBL/GenBank/DDBJ databases">
        <authorList>
            <person name="Vogel A."/>
        </authorList>
    </citation>
    <scope>NUCLEOTIDE SEQUENCE [LARGE SCALE GENOMIC DNA]</scope>
</reference>
<gene>
    <name evidence="8" type="ORF">CCAM_LOCUS19340</name>
</gene>
<dbReference type="GO" id="GO:0003700">
    <property type="term" value="F:DNA-binding transcription factor activity"/>
    <property type="evidence" value="ECO:0007669"/>
    <property type="project" value="InterPro"/>
</dbReference>
<proteinExistence type="predicted"/>
<comment type="subcellular location">
    <subcellularLocation>
        <location evidence="1">Nucleus</location>
    </subcellularLocation>
</comment>
<evidence type="ECO:0000256" key="5">
    <source>
        <dbReference type="ARBA" id="ARBA00023242"/>
    </source>
</evidence>
<sequence length="383" mass="40732">MALMDEKREGNLDADDEEVDSPADPLLGNPDEYTITAVGPSPGSVAVGSSDGFALLKEEPEEEDLKAVVPVQLKTLAIPPPKRSSKDRHTKVEGRGRRVRMPAACAARIFQLTRELGHKSDGETIRWLLERAEPAIIQATGTGTVPAIAVSVNGELKIPTTCPETENDGASAKRRRKMAPRSEFFVVNEPSHFAPVSPIIPQGLVPVWTVSSGNGVMPGAAVPSGAFLMLPQTPSPAGPLNQPQLWAIPATATPVYSVPGSTVPNFATSMQPGVSFPRGGIQRQQSPSVSNSGGDGNSGKEVSTMAPICSSTSPSSSSNAAATTTTTTNPTQMLRDFSLQIYDKKELQFMDSSGSRLNDPTQRTHQNHHHHQMEDIAVISKGF</sequence>
<evidence type="ECO:0000256" key="3">
    <source>
        <dbReference type="ARBA" id="ARBA00023125"/>
    </source>
</evidence>
<dbReference type="InterPro" id="IPR017887">
    <property type="entry name" value="TF_TCP_subgr"/>
</dbReference>
<dbReference type="InterPro" id="IPR005333">
    <property type="entry name" value="Transcription_factor_TCP"/>
</dbReference>
<keyword evidence="9" id="KW-1185">Reference proteome</keyword>
<feature type="region of interest" description="Disordered" evidence="6">
    <location>
        <begin position="1"/>
        <end position="32"/>
    </location>
</feature>
<dbReference type="GO" id="GO:0005634">
    <property type="term" value="C:nucleus"/>
    <property type="evidence" value="ECO:0007669"/>
    <property type="project" value="UniProtKB-SubCell"/>
</dbReference>
<evidence type="ECO:0000256" key="2">
    <source>
        <dbReference type="ARBA" id="ARBA00023015"/>
    </source>
</evidence>
<dbReference type="GO" id="GO:0043565">
    <property type="term" value="F:sequence-specific DNA binding"/>
    <property type="evidence" value="ECO:0007669"/>
    <property type="project" value="TreeGrafter"/>
</dbReference>
<dbReference type="PANTHER" id="PTHR31072">
    <property type="entry name" value="TRANSCRIPTION FACTOR TCP4-RELATED"/>
    <property type="match status" value="1"/>
</dbReference>
<evidence type="ECO:0000256" key="4">
    <source>
        <dbReference type="ARBA" id="ARBA00023163"/>
    </source>
</evidence>
<feature type="compositionally biased region" description="Polar residues" evidence="6">
    <location>
        <begin position="351"/>
        <end position="364"/>
    </location>
</feature>
<dbReference type="PANTHER" id="PTHR31072:SF1">
    <property type="entry name" value="TRANSCRIPTION FACTOR TCP9"/>
    <property type="match status" value="1"/>
</dbReference>
<dbReference type="AlphaFoldDB" id="A0A484LMP0"/>
<evidence type="ECO:0000313" key="9">
    <source>
        <dbReference type="Proteomes" id="UP000595140"/>
    </source>
</evidence>